<dbReference type="EMBL" id="LKAJ01000004">
    <property type="protein sequence ID" value="KRG21557.1"/>
    <property type="molecule type" value="Genomic_DNA"/>
</dbReference>
<evidence type="ECO:0000313" key="2">
    <source>
        <dbReference type="EMBL" id="KRG21557.1"/>
    </source>
</evidence>
<feature type="transmembrane region" description="Helical" evidence="1">
    <location>
        <begin position="6"/>
        <end position="21"/>
    </location>
</feature>
<gene>
    <name evidence="3" type="ORF">HT99x_008570</name>
    <name evidence="2" type="ORF">HT99x_01310</name>
</gene>
<keyword evidence="1" id="KW-0812">Transmembrane</keyword>
<dbReference type="RefSeq" id="WP_075065938.1">
    <property type="nucleotide sequence ID" value="NZ_LKAJ02000001.1"/>
</dbReference>
<protein>
    <submittedName>
        <fullName evidence="2">Uncharacterized protein</fullName>
    </submittedName>
</protein>
<dbReference type="AlphaFoldDB" id="A0A0Q9YLG1"/>
<proteinExistence type="predicted"/>
<reference evidence="2" key="1">
    <citation type="submission" date="2015-09" db="EMBL/GenBank/DDBJ databases">
        <title>Draft Genome Sequences of Two Novel Amoeba-resistant Intranuclear Bacteria, Candidatus Berkiella cookevillensis and Candidatus Berkiella aquae.</title>
        <authorList>
            <person name="Mehari Y.T."/>
            <person name="Arivett B.A."/>
            <person name="Farone A.L."/>
            <person name="Gunderson J.H."/>
            <person name="Farone M.B."/>
        </authorList>
    </citation>
    <scope>NUCLEOTIDE SEQUENCE [LARGE SCALE GENOMIC DNA]</scope>
    <source>
        <strain evidence="2">HT99</strain>
    </source>
</reference>
<organism evidence="2">
    <name type="scientific">Candidatus Berkiella aquae</name>
    <dbReference type="NCBI Taxonomy" id="295108"/>
    <lineage>
        <taxon>Bacteria</taxon>
        <taxon>Pseudomonadati</taxon>
        <taxon>Pseudomonadota</taxon>
        <taxon>Gammaproteobacteria</taxon>
        <taxon>Candidatus Berkiellales</taxon>
        <taxon>Candidatus Berkiellaceae</taxon>
        <taxon>Candidatus Berkiella</taxon>
    </lineage>
</organism>
<reference evidence="3" key="2">
    <citation type="journal article" date="2016" name="Genome Announc.">
        <title>Draft Genome Sequences of Two Novel Amoeba-Resistant Intranuclear Bacteria, 'Candidatus Berkiella cookevillensis' and 'Candidatus Berkiella aquae'.</title>
        <authorList>
            <person name="Mehari Y.T."/>
            <person name="Arivett B.A."/>
            <person name="Farone A.L."/>
            <person name="Gunderson J.H."/>
            <person name="Farone M.B."/>
        </authorList>
    </citation>
    <scope>NUCLEOTIDE SEQUENCE</scope>
    <source>
        <strain evidence="3">HT99</strain>
    </source>
</reference>
<accession>A0A0Q9YLG1</accession>
<comment type="caution">
    <text evidence="2">The sequence shown here is derived from an EMBL/GenBank/DDBJ whole genome shotgun (WGS) entry which is preliminary data.</text>
</comment>
<dbReference type="Proteomes" id="UP000051497">
    <property type="component" value="Unassembled WGS sequence"/>
</dbReference>
<reference evidence="3" key="3">
    <citation type="submission" date="2021-06" db="EMBL/GenBank/DDBJ databases">
        <title>Genomic Description and Analysis of Intracellular Bacteria, Candidatus Berkiella cookevillensis and Candidatus Berkiella aquae.</title>
        <authorList>
            <person name="Kidane D.T."/>
            <person name="Mehari Y.T."/>
            <person name="Rice F.C."/>
            <person name="Arivett B.A."/>
            <person name="Farone A.L."/>
            <person name="Berk S.G."/>
            <person name="Farone M.B."/>
        </authorList>
    </citation>
    <scope>NUCLEOTIDE SEQUENCE</scope>
    <source>
        <strain evidence="3">HT99</strain>
    </source>
</reference>
<sequence>MDTTYQLIGVILFLQMLYVFNRDRKPYFFGLTPKSIVLRNQFTKGMLISLYIFLAIAAFGKLAQDLFYLR</sequence>
<dbReference type="EMBL" id="LKAJ02000001">
    <property type="protein sequence ID" value="MCS5711487.1"/>
    <property type="molecule type" value="Genomic_DNA"/>
</dbReference>
<keyword evidence="1" id="KW-1133">Transmembrane helix</keyword>
<keyword evidence="4" id="KW-1185">Reference proteome</keyword>
<name>A0A0Q9YLG1_9GAMM</name>
<evidence type="ECO:0000313" key="3">
    <source>
        <dbReference type="EMBL" id="MCS5711487.1"/>
    </source>
</evidence>
<evidence type="ECO:0000313" key="4">
    <source>
        <dbReference type="Proteomes" id="UP000051497"/>
    </source>
</evidence>
<keyword evidence="1" id="KW-0472">Membrane</keyword>
<feature type="transmembrane region" description="Helical" evidence="1">
    <location>
        <begin position="42"/>
        <end position="60"/>
    </location>
</feature>
<evidence type="ECO:0000256" key="1">
    <source>
        <dbReference type="SAM" id="Phobius"/>
    </source>
</evidence>